<gene>
    <name evidence="1" type="ORF">AFUS01_LOCUS23026</name>
</gene>
<name>A0A8J2KGC8_9HEXA</name>
<dbReference type="Proteomes" id="UP000708208">
    <property type="component" value="Unassembled WGS sequence"/>
</dbReference>
<protein>
    <submittedName>
        <fullName evidence="1">Uncharacterized protein</fullName>
    </submittedName>
</protein>
<dbReference type="EMBL" id="CAJVCH010273735">
    <property type="protein sequence ID" value="CAG7734649.1"/>
    <property type="molecule type" value="Genomic_DNA"/>
</dbReference>
<sequence length="69" mass="7852">MPRSCLGWKYTHQDKTWLYMPLGKESRTVGNSVTLTASKSQLFVGRESGVYLNSNVEPLIYVPHYSIES</sequence>
<accession>A0A8J2KGC8</accession>
<evidence type="ECO:0000313" key="2">
    <source>
        <dbReference type="Proteomes" id="UP000708208"/>
    </source>
</evidence>
<evidence type="ECO:0000313" key="1">
    <source>
        <dbReference type="EMBL" id="CAG7734649.1"/>
    </source>
</evidence>
<proteinExistence type="predicted"/>
<organism evidence="1 2">
    <name type="scientific">Allacma fusca</name>
    <dbReference type="NCBI Taxonomy" id="39272"/>
    <lineage>
        <taxon>Eukaryota</taxon>
        <taxon>Metazoa</taxon>
        <taxon>Ecdysozoa</taxon>
        <taxon>Arthropoda</taxon>
        <taxon>Hexapoda</taxon>
        <taxon>Collembola</taxon>
        <taxon>Symphypleona</taxon>
        <taxon>Sminthuridae</taxon>
        <taxon>Allacma</taxon>
    </lineage>
</organism>
<comment type="caution">
    <text evidence="1">The sequence shown here is derived from an EMBL/GenBank/DDBJ whole genome shotgun (WGS) entry which is preliminary data.</text>
</comment>
<keyword evidence="2" id="KW-1185">Reference proteome</keyword>
<reference evidence="1" key="1">
    <citation type="submission" date="2021-06" db="EMBL/GenBank/DDBJ databases">
        <authorList>
            <person name="Hodson N. C."/>
            <person name="Mongue J. A."/>
            <person name="Jaron S. K."/>
        </authorList>
    </citation>
    <scope>NUCLEOTIDE SEQUENCE</scope>
</reference>
<dbReference type="AlphaFoldDB" id="A0A8J2KGC8"/>